<evidence type="ECO:0000256" key="1">
    <source>
        <dbReference type="SAM" id="Phobius"/>
    </source>
</evidence>
<dbReference type="RefSeq" id="WP_209870695.1">
    <property type="nucleotide sequence ID" value="NZ_JAGGLV010000003.1"/>
</dbReference>
<evidence type="ECO:0008006" key="4">
    <source>
        <dbReference type="Google" id="ProtNLM"/>
    </source>
</evidence>
<keyword evidence="1" id="KW-0472">Membrane</keyword>
<feature type="transmembrane region" description="Helical" evidence="1">
    <location>
        <begin position="290"/>
        <end position="314"/>
    </location>
</feature>
<gene>
    <name evidence="2" type="ORF">J2Z70_001341</name>
</gene>
<name>A0ABS4NMC0_9BACL</name>
<evidence type="ECO:0000313" key="3">
    <source>
        <dbReference type="Proteomes" id="UP000773462"/>
    </source>
</evidence>
<organism evidence="2 3">
    <name type="scientific">Paenibacillus silagei</name>
    <dbReference type="NCBI Taxonomy" id="1670801"/>
    <lineage>
        <taxon>Bacteria</taxon>
        <taxon>Bacillati</taxon>
        <taxon>Bacillota</taxon>
        <taxon>Bacilli</taxon>
        <taxon>Bacillales</taxon>
        <taxon>Paenibacillaceae</taxon>
        <taxon>Paenibacillus</taxon>
    </lineage>
</organism>
<sequence length="331" mass="37314">MFRSFGRNIRLVLVLFITVYISASSFILYRNMEHRSMDMLRQLSVQYTGQQHKNTLLFMNWLEETSKLISNNQVVQQALKKPAYDGAISPILEGIRSSSSDILGIYIWGEAGVAYSSSNVSGLLPFTEIKKDPGMQQFLGDREQTLRWTVLNREQLMNAPTDLRDRLLLEVKIQEAGGRILGLLSLEVEIGKLYSFYLSDKNSIYGENEVYLLKEDGKLLMAADMPPVRLKEIGAALATPGKNSLNETDFMVRETAGGLILLYPLPDSADQIVTYISADGMKAELQAFKYIMLALNIAVFILFWLLISMLSSSIVNPLNQLYLKINSTMKE</sequence>
<feature type="transmembrane region" description="Helical" evidence="1">
    <location>
        <begin position="12"/>
        <end position="29"/>
    </location>
</feature>
<dbReference type="Proteomes" id="UP000773462">
    <property type="component" value="Unassembled WGS sequence"/>
</dbReference>
<dbReference type="EMBL" id="JAGGLV010000003">
    <property type="protein sequence ID" value="MBP2111200.1"/>
    <property type="molecule type" value="Genomic_DNA"/>
</dbReference>
<keyword evidence="1" id="KW-1133">Transmembrane helix</keyword>
<keyword evidence="3" id="KW-1185">Reference proteome</keyword>
<reference evidence="2 3" key="1">
    <citation type="submission" date="2021-03" db="EMBL/GenBank/DDBJ databases">
        <title>Genomic Encyclopedia of Type Strains, Phase IV (KMG-IV): sequencing the most valuable type-strain genomes for metagenomic binning, comparative biology and taxonomic classification.</title>
        <authorList>
            <person name="Goeker M."/>
        </authorList>
    </citation>
    <scope>NUCLEOTIDE SEQUENCE [LARGE SCALE GENOMIC DNA]</scope>
    <source>
        <strain evidence="2 3">DSM 101953</strain>
    </source>
</reference>
<comment type="caution">
    <text evidence="2">The sequence shown here is derived from an EMBL/GenBank/DDBJ whole genome shotgun (WGS) entry which is preliminary data.</text>
</comment>
<accession>A0ABS4NMC0</accession>
<protein>
    <recommendedName>
        <fullName evidence="4">Cache domain-containing protein</fullName>
    </recommendedName>
</protein>
<keyword evidence="1" id="KW-0812">Transmembrane</keyword>
<evidence type="ECO:0000313" key="2">
    <source>
        <dbReference type="EMBL" id="MBP2111200.1"/>
    </source>
</evidence>
<proteinExistence type="predicted"/>